<dbReference type="Gene3D" id="1.10.10.10">
    <property type="entry name" value="Winged helix-like DNA-binding domain superfamily/Winged helix DNA-binding domain"/>
    <property type="match status" value="1"/>
</dbReference>
<gene>
    <name evidence="7" type="ORF">G4V63_26345</name>
</gene>
<dbReference type="PANTHER" id="PTHR44688:SF16">
    <property type="entry name" value="DNA-BINDING TRANSCRIPTIONAL ACTIVATOR DEVR_DOSR"/>
    <property type="match status" value="1"/>
</dbReference>
<dbReference type="SMART" id="SM00421">
    <property type="entry name" value="HTH_LUXR"/>
    <property type="match status" value="1"/>
</dbReference>
<dbReference type="EMBL" id="JAAMRR010001339">
    <property type="protein sequence ID" value="NGX98599.1"/>
    <property type="molecule type" value="Genomic_DNA"/>
</dbReference>
<keyword evidence="1" id="KW-0805">Transcription regulation</keyword>
<dbReference type="PRINTS" id="PR00038">
    <property type="entry name" value="HTHLUXR"/>
</dbReference>
<dbReference type="SUPFAM" id="SSF52172">
    <property type="entry name" value="CheY-like"/>
    <property type="match status" value="1"/>
</dbReference>
<sequence length="218" mass="23455">MGQMLPIWDAPIAVVDDDASVRDALSLLLKIEGFAPEAADGESFLGWLQSSTPCCVILDLQLPGRSGLAVLRQLSDIHFAPPVFVISGQSDVAMAVEAMKLGALDFLEKPFSAGAMIERVREAVLFYRRSAAGHIDGLADFPGSELLTRRERDVLGQVAHGASNKEAGRRLGISPRTIEVHRARIMDKLGARNAADLMRIVLSNAPAPAMARQFVRAG</sequence>
<dbReference type="PROSITE" id="PS50043">
    <property type="entry name" value="HTH_LUXR_2"/>
    <property type="match status" value="1"/>
</dbReference>
<dbReference type="PROSITE" id="PS50110">
    <property type="entry name" value="RESPONSE_REGULATORY"/>
    <property type="match status" value="1"/>
</dbReference>
<dbReference type="InterPro" id="IPR001789">
    <property type="entry name" value="Sig_transdc_resp-reg_receiver"/>
</dbReference>
<dbReference type="InterPro" id="IPR011006">
    <property type="entry name" value="CheY-like_superfamily"/>
</dbReference>
<protein>
    <submittedName>
        <fullName evidence="7">Response regulator transcription factor</fullName>
    </submittedName>
</protein>
<dbReference type="GO" id="GO:0006355">
    <property type="term" value="P:regulation of DNA-templated transcription"/>
    <property type="evidence" value="ECO:0007669"/>
    <property type="project" value="InterPro"/>
</dbReference>
<feature type="domain" description="Response regulatory" evidence="6">
    <location>
        <begin position="11"/>
        <end position="124"/>
    </location>
</feature>
<dbReference type="PANTHER" id="PTHR44688">
    <property type="entry name" value="DNA-BINDING TRANSCRIPTIONAL ACTIVATOR DEVR_DOSR"/>
    <property type="match status" value="1"/>
</dbReference>
<proteinExistence type="predicted"/>
<evidence type="ECO:0000256" key="2">
    <source>
        <dbReference type="ARBA" id="ARBA00023125"/>
    </source>
</evidence>
<keyword evidence="8" id="KW-1185">Reference proteome</keyword>
<dbReference type="Gene3D" id="3.40.50.2300">
    <property type="match status" value="1"/>
</dbReference>
<reference evidence="7" key="1">
    <citation type="submission" date="2020-02" db="EMBL/GenBank/DDBJ databases">
        <title>Draft genome sequence of Candidatus Afipia apatlaquensis IBT-C3, a potential strain for decolorization of textile dyes.</title>
        <authorList>
            <person name="Sanchez-Reyes A."/>
            <person name="Breton-Deval L."/>
            <person name="Mangelson H."/>
            <person name="Sanchez-Flores A."/>
        </authorList>
    </citation>
    <scope>NUCLEOTIDE SEQUENCE [LARGE SCALE GENOMIC DNA]</scope>
    <source>
        <strain evidence="7">IBT-C3</strain>
    </source>
</reference>
<dbReference type="InterPro" id="IPR000792">
    <property type="entry name" value="Tscrpt_reg_LuxR_C"/>
</dbReference>
<dbReference type="Proteomes" id="UP000480266">
    <property type="component" value="Unassembled WGS sequence"/>
</dbReference>
<dbReference type="GO" id="GO:0000160">
    <property type="term" value="P:phosphorelay signal transduction system"/>
    <property type="evidence" value="ECO:0007669"/>
    <property type="project" value="InterPro"/>
</dbReference>
<evidence type="ECO:0000256" key="1">
    <source>
        <dbReference type="ARBA" id="ARBA00023015"/>
    </source>
</evidence>
<dbReference type="AlphaFoldDB" id="A0A7C9RJ53"/>
<dbReference type="GO" id="GO:0003677">
    <property type="term" value="F:DNA binding"/>
    <property type="evidence" value="ECO:0007669"/>
    <property type="project" value="UniProtKB-KW"/>
</dbReference>
<name>A0A7C9RJ53_9BRAD</name>
<evidence type="ECO:0000313" key="7">
    <source>
        <dbReference type="EMBL" id="NGX98599.1"/>
    </source>
</evidence>
<evidence type="ECO:0000259" key="5">
    <source>
        <dbReference type="PROSITE" id="PS50043"/>
    </source>
</evidence>
<feature type="modified residue" description="4-aspartylphosphate" evidence="4">
    <location>
        <position position="59"/>
    </location>
</feature>
<accession>A0A7C9RJ53</accession>
<keyword evidence="3" id="KW-0804">Transcription</keyword>
<dbReference type="Pfam" id="PF00072">
    <property type="entry name" value="Response_reg"/>
    <property type="match status" value="1"/>
</dbReference>
<dbReference type="SUPFAM" id="SSF46894">
    <property type="entry name" value="C-terminal effector domain of the bipartite response regulators"/>
    <property type="match status" value="1"/>
</dbReference>
<feature type="domain" description="HTH luxR-type" evidence="5">
    <location>
        <begin position="140"/>
        <end position="205"/>
    </location>
</feature>
<comment type="caution">
    <text evidence="7">The sequence shown here is derived from an EMBL/GenBank/DDBJ whole genome shotgun (WGS) entry which is preliminary data.</text>
</comment>
<dbReference type="InterPro" id="IPR016032">
    <property type="entry name" value="Sig_transdc_resp-reg_C-effctor"/>
</dbReference>
<organism evidence="7 8">
    <name type="scientific">Candidatus Afipia apatlaquensis</name>
    <dbReference type="NCBI Taxonomy" id="2712852"/>
    <lineage>
        <taxon>Bacteria</taxon>
        <taxon>Pseudomonadati</taxon>
        <taxon>Pseudomonadota</taxon>
        <taxon>Alphaproteobacteria</taxon>
        <taxon>Hyphomicrobiales</taxon>
        <taxon>Nitrobacteraceae</taxon>
        <taxon>Afipia</taxon>
    </lineage>
</organism>
<keyword evidence="4" id="KW-0597">Phosphoprotein</keyword>
<dbReference type="CDD" id="cd06170">
    <property type="entry name" value="LuxR_C_like"/>
    <property type="match status" value="1"/>
</dbReference>
<dbReference type="SMART" id="SM00448">
    <property type="entry name" value="REC"/>
    <property type="match status" value="1"/>
</dbReference>
<dbReference type="Pfam" id="PF00196">
    <property type="entry name" value="GerE"/>
    <property type="match status" value="1"/>
</dbReference>
<evidence type="ECO:0000313" key="8">
    <source>
        <dbReference type="Proteomes" id="UP000480266"/>
    </source>
</evidence>
<evidence type="ECO:0000256" key="3">
    <source>
        <dbReference type="ARBA" id="ARBA00023163"/>
    </source>
</evidence>
<evidence type="ECO:0000256" key="4">
    <source>
        <dbReference type="PROSITE-ProRule" id="PRU00169"/>
    </source>
</evidence>
<evidence type="ECO:0000259" key="6">
    <source>
        <dbReference type="PROSITE" id="PS50110"/>
    </source>
</evidence>
<dbReference type="InterPro" id="IPR036388">
    <property type="entry name" value="WH-like_DNA-bd_sf"/>
</dbReference>
<keyword evidence="2" id="KW-0238">DNA-binding</keyword>